<evidence type="ECO:0000256" key="1">
    <source>
        <dbReference type="SAM" id="MobiDB-lite"/>
    </source>
</evidence>
<dbReference type="InterPro" id="IPR035986">
    <property type="entry name" value="PKD_dom_sf"/>
</dbReference>
<dbReference type="PROSITE" id="PS50093">
    <property type="entry name" value="PKD"/>
    <property type="match status" value="1"/>
</dbReference>
<dbReference type="Gene3D" id="2.60.40.10">
    <property type="entry name" value="Immunoglobulins"/>
    <property type="match status" value="1"/>
</dbReference>
<comment type="caution">
    <text evidence="4">The sequence shown here is derived from an EMBL/GenBank/DDBJ whole genome shotgun (WGS) entry which is preliminary data.</text>
</comment>
<keyword evidence="2" id="KW-1133">Transmembrane helix</keyword>
<dbReference type="SMART" id="SM00089">
    <property type="entry name" value="PKD"/>
    <property type="match status" value="1"/>
</dbReference>
<dbReference type="AlphaFoldDB" id="A0ABD5P3P1"/>
<evidence type="ECO:0000256" key="2">
    <source>
        <dbReference type="SAM" id="Phobius"/>
    </source>
</evidence>
<dbReference type="EMBL" id="JBHSDJ010000129">
    <property type="protein sequence ID" value="MFC4248894.1"/>
    <property type="molecule type" value="Genomic_DNA"/>
</dbReference>
<feature type="domain" description="PKD" evidence="3">
    <location>
        <begin position="223"/>
        <end position="310"/>
    </location>
</feature>
<reference evidence="4 5" key="1">
    <citation type="journal article" date="2014" name="Int. J. Syst. Evol. Microbiol.">
        <title>Complete genome sequence of Corynebacterium casei LMG S-19264T (=DSM 44701T), isolated from a smear-ripened cheese.</title>
        <authorList>
            <consortium name="US DOE Joint Genome Institute (JGI-PGF)"/>
            <person name="Walter F."/>
            <person name="Albersmeier A."/>
            <person name="Kalinowski J."/>
            <person name="Ruckert C."/>
        </authorList>
    </citation>
    <scope>NUCLEOTIDE SEQUENCE [LARGE SCALE GENOMIC DNA]</scope>
    <source>
        <strain evidence="4 5">IBRC-M 10912</strain>
    </source>
</reference>
<evidence type="ECO:0000313" key="5">
    <source>
        <dbReference type="Proteomes" id="UP001595821"/>
    </source>
</evidence>
<dbReference type="CDD" id="cd00146">
    <property type="entry name" value="PKD"/>
    <property type="match status" value="1"/>
</dbReference>
<sequence length="381" mass="40854">MVLGDELDQTLTNATIGIPVEQEQLPETVRADDDQVRLQWYNESGNRWEQRNLTVRQFDAEDGTLIDGEYWVTTVDEFSTYGVTVADDSPPELVDATPTDGTTLDHDTEAVTVELEYADNISAINTSALELHIDGKTVTNDERTEITSRTTVYENLSVGSNESYTVELDVADEAGNEQRIETKFEVAAEQGDDSGDGNNGGGGGSLPALPRDSDDGGNEIPTPTAVISIDPDPATVGEEITFSAANSTDNEREIISYEWEIDGESFTGKTVTTSFDEAGTYDVDLTVTNDFAEPDTATDTVTVEKTEDSTGDGADRTDDGSDRTGDDSDETSDDSASSDTTSDNTSGDDLDDSGAPLPGFGISIALIAILSFAMLSHRRQN</sequence>
<dbReference type="SUPFAM" id="SSF49299">
    <property type="entry name" value="PKD domain"/>
    <property type="match status" value="1"/>
</dbReference>
<dbReference type="InterPro" id="IPR022409">
    <property type="entry name" value="PKD/Chitinase_dom"/>
</dbReference>
<protein>
    <submittedName>
        <fullName evidence="4">PKD domain-containing protein</fullName>
    </submittedName>
</protein>
<dbReference type="InterPro" id="IPR000601">
    <property type="entry name" value="PKD_dom"/>
</dbReference>
<feature type="region of interest" description="Disordered" evidence="1">
    <location>
        <begin position="292"/>
        <end position="356"/>
    </location>
</feature>
<gene>
    <name evidence="4" type="ORF">ACFOZ7_18525</name>
</gene>
<name>A0ABD5P3P1_9EURY</name>
<organism evidence="4 5">
    <name type="scientific">Natribaculum luteum</name>
    <dbReference type="NCBI Taxonomy" id="1586232"/>
    <lineage>
        <taxon>Archaea</taxon>
        <taxon>Methanobacteriati</taxon>
        <taxon>Methanobacteriota</taxon>
        <taxon>Stenosarchaea group</taxon>
        <taxon>Halobacteria</taxon>
        <taxon>Halobacteriales</taxon>
        <taxon>Natrialbaceae</taxon>
        <taxon>Natribaculum</taxon>
    </lineage>
</organism>
<dbReference type="Pfam" id="PF18911">
    <property type="entry name" value="PKD_4"/>
    <property type="match status" value="1"/>
</dbReference>
<feature type="compositionally biased region" description="Basic and acidic residues" evidence="1">
    <location>
        <begin position="302"/>
        <end position="326"/>
    </location>
</feature>
<keyword evidence="2" id="KW-0812">Transmembrane</keyword>
<feature type="region of interest" description="Disordered" evidence="1">
    <location>
        <begin position="188"/>
        <end position="233"/>
    </location>
</feature>
<keyword evidence="2" id="KW-0472">Membrane</keyword>
<accession>A0ABD5P3P1</accession>
<feature type="compositionally biased region" description="Low complexity" evidence="1">
    <location>
        <begin position="334"/>
        <end position="345"/>
    </location>
</feature>
<dbReference type="Proteomes" id="UP001595821">
    <property type="component" value="Unassembled WGS sequence"/>
</dbReference>
<feature type="transmembrane region" description="Helical" evidence="2">
    <location>
        <begin position="355"/>
        <end position="375"/>
    </location>
</feature>
<evidence type="ECO:0000313" key="4">
    <source>
        <dbReference type="EMBL" id="MFC4248894.1"/>
    </source>
</evidence>
<dbReference type="InterPro" id="IPR013783">
    <property type="entry name" value="Ig-like_fold"/>
</dbReference>
<evidence type="ECO:0000259" key="3">
    <source>
        <dbReference type="PROSITE" id="PS50093"/>
    </source>
</evidence>
<proteinExistence type="predicted"/>